<evidence type="ECO:0000313" key="5">
    <source>
        <dbReference type="Proteomes" id="UP000694546"/>
    </source>
</evidence>
<dbReference type="PANTHER" id="PTHR23248">
    <property type="entry name" value="PHOSPHOLIPID SCRAMBLASE-RELATED"/>
    <property type="match status" value="1"/>
</dbReference>
<dbReference type="Proteomes" id="UP000694546">
    <property type="component" value="Chromosome 8"/>
</dbReference>
<organism evidence="4 5">
    <name type="scientific">Gadus morhua</name>
    <name type="common">Atlantic cod</name>
    <dbReference type="NCBI Taxonomy" id="8049"/>
    <lineage>
        <taxon>Eukaryota</taxon>
        <taxon>Metazoa</taxon>
        <taxon>Chordata</taxon>
        <taxon>Craniata</taxon>
        <taxon>Vertebrata</taxon>
        <taxon>Euteleostomi</taxon>
        <taxon>Actinopterygii</taxon>
        <taxon>Neopterygii</taxon>
        <taxon>Teleostei</taxon>
        <taxon>Neoteleostei</taxon>
        <taxon>Acanthomorphata</taxon>
        <taxon>Zeiogadaria</taxon>
        <taxon>Gadariae</taxon>
        <taxon>Gadiformes</taxon>
        <taxon>Gadoidei</taxon>
        <taxon>Gadidae</taxon>
        <taxon>Gadus</taxon>
    </lineage>
</organism>
<keyword evidence="2" id="KW-0449">Lipoprotein</keyword>
<dbReference type="GO" id="GO:0017128">
    <property type="term" value="F:phospholipid scramblase activity"/>
    <property type="evidence" value="ECO:0007669"/>
    <property type="project" value="InterPro"/>
</dbReference>
<proteinExistence type="inferred from homology"/>
<evidence type="ECO:0000313" key="4">
    <source>
        <dbReference type="Ensembl" id="ENSGMOP00000012859.2"/>
    </source>
</evidence>
<comment type="cofactor">
    <cofactor evidence="2">
        <name>Ca(2+)</name>
        <dbReference type="ChEBI" id="CHEBI:29108"/>
    </cofactor>
</comment>
<dbReference type="PANTHER" id="PTHR23248:SF40">
    <property type="entry name" value="PHOSPHOLIPID SCRAMBLASE"/>
    <property type="match status" value="1"/>
</dbReference>
<evidence type="ECO:0000256" key="1">
    <source>
        <dbReference type="ARBA" id="ARBA00005350"/>
    </source>
</evidence>
<reference evidence="4" key="1">
    <citation type="submission" date="2025-08" db="UniProtKB">
        <authorList>
            <consortium name="Ensembl"/>
        </authorList>
    </citation>
    <scope>IDENTIFICATION</scope>
</reference>
<dbReference type="Pfam" id="PF03803">
    <property type="entry name" value="Scramblase"/>
    <property type="match status" value="1"/>
</dbReference>
<name>A0A8C4ZDY3_GADMO</name>
<dbReference type="OMA" id="IQMIFRA"/>
<keyword evidence="5" id="KW-1185">Reference proteome</keyword>
<comment type="similarity">
    <text evidence="1 2">Belongs to the phospholipid scramblase family.</text>
</comment>
<keyword evidence="2" id="KW-0564">Palmitate</keyword>
<feature type="region of interest" description="Disordered" evidence="3">
    <location>
        <begin position="25"/>
        <end position="72"/>
    </location>
</feature>
<evidence type="ECO:0000256" key="2">
    <source>
        <dbReference type="RuleBase" id="RU363116"/>
    </source>
</evidence>
<keyword evidence="2" id="KW-0106">Calcium</keyword>
<evidence type="ECO:0000256" key="3">
    <source>
        <dbReference type="SAM" id="MobiDB-lite"/>
    </source>
</evidence>
<dbReference type="AlphaFoldDB" id="A0A8C4ZDY3"/>
<dbReference type="GeneTree" id="ENSGT00940000166623"/>
<dbReference type="InterPro" id="IPR005552">
    <property type="entry name" value="Scramblase"/>
</dbReference>
<sequence>MSAVTTQPLPYGGLEREKHIETFLRTLNGQSRPVRNPQGSPKAPPRQEPPDGGSERVLSGLATGRPWENGIGLQQRNRLSEEEEDGLQLDPMAALESASQLHVTAGPDLQGPQCVPRRIYSISTGGSSEQLFVTVEESSCMCLQCCGPARSCSLQGFDRQGQRLFYFERPLRVDACCLGCCLMEMRAYSHQDLLLGTVRQRWSMFTPLLEVCDSEGTPTTRILGPCWPSRCAATQQFQAVSLMGERIGTIWKRWPGFNNEFNMDHEYFGLEMLPHFQNYMFFEMS</sequence>
<protein>
    <recommendedName>
        <fullName evidence="2">Phospholipid scramblase</fullName>
    </recommendedName>
</protein>
<reference evidence="4" key="2">
    <citation type="submission" date="2025-09" db="UniProtKB">
        <authorList>
            <consortium name="Ensembl"/>
        </authorList>
    </citation>
    <scope>IDENTIFICATION</scope>
</reference>
<dbReference type="Ensembl" id="ENSGMOT00000013200.2">
    <property type="protein sequence ID" value="ENSGMOP00000012859.2"/>
    <property type="gene ID" value="ENSGMOG00000012019.2"/>
</dbReference>
<dbReference type="GO" id="GO:0005886">
    <property type="term" value="C:plasma membrane"/>
    <property type="evidence" value="ECO:0007669"/>
    <property type="project" value="TreeGrafter"/>
</dbReference>
<comment type="function">
    <text evidence="2">May mediate accelerated ATP-independent bidirectional transbilayer migration of phospholipids upon binding calcium ions that results in a loss of phospholipid asymmetry in the plasma membrane.</text>
</comment>
<feature type="compositionally biased region" description="Polar residues" evidence="3">
    <location>
        <begin position="25"/>
        <end position="39"/>
    </location>
</feature>
<accession>A0A8C4ZDY3</accession>